<dbReference type="Proteomes" id="UP000824099">
    <property type="component" value="Unassembled WGS sequence"/>
</dbReference>
<dbReference type="EMBL" id="DVNI01000036">
    <property type="protein sequence ID" value="HIU63889.1"/>
    <property type="molecule type" value="Genomic_DNA"/>
</dbReference>
<evidence type="ECO:0000313" key="2">
    <source>
        <dbReference type="Proteomes" id="UP000824099"/>
    </source>
</evidence>
<protein>
    <submittedName>
        <fullName evidence="1">Uncharacterized protein</fullName>
    </submittedName>
</protein>
<reference evidence="1" key="1">
    <citation type="submission" date="2020-10" db="EMBL/GenBank/DDBJ databases">
        <authorList>
            <person name="Gilroy R."/>
        </authorList>
    </citation>
    <scope>NUCLEOTIDE SEQUENCE</scope>
    <source>
        <strain evidence="1">CHK160-1198</strain>
    </source>
</reference>
<evidence type="ECO:0000313" key="1">
    <source>
        <dbReference type="EMBL" id="HIU63889.1"/>
    </source>
</evidence>
<reference evidence="1" key="2">
    <citation type="journal article" date="2021" name="PeerJ">
        <title>Extensive microbial diversity within the chicken gut microbiome revealed by metagenomics and culture.</title>
        <authorList>
            <person name="Gilroy R."/>
            <person name="Ravi A."/>
            <person name="Getino M."/>
            <person name="Pursley I."/>
            <person name="Horton D.L."/>
            <person name="Alikhan N.F."/>
            <person name="Baker D."/>
            <person name="Gharbi K."/>
            <person name="Hall N."/>
            <person name="Watson M."/>
            <person name="Adriaenssens E.M."/>
            <person name="Foster-Nyarko E."/>
            <person name="Jarju S."/>
            <person name="Secka A."/>
            <person name="Antonio M."/>
            <person name="Oren A."/>
            <person name="Chaudhuri R.R."/>
            <person name="La Ragione R."/>
            <person name="Hildebrand F."/>
            <person name="Pallen M.J."/>
        </authorList>
    </citation>
    <scope>NUCLEOTIDE SEQUENCE</scope>
    <source>
        <strain evidence="1">CHK160-1198</strain>
    </source>
</reference>
<dbReference type="AlphaFoldDB" id="A0A9D1SKK0"/>
<organism evidence="1 2">
    <name type="scientific">Candidatus Avacidaminococcus intestinavium</name>
    <dbReference type="NCBI Taxonomy" id="2840684"/>
    <lineage>
        <taxon>Bacteria</taxon>
        <taxon>Bacillati</taxon>
        <taxon>Bacillota</taxon>
        <taxon>Negativicutes</taxon>
        <taxon>Acidaminococcales</taxon>
        <taxon>Acidaminococcaceae</taxon>
        <taxon>Acidaminococcaceae incertae sedis</taxon>
        <taxon>Candidatus Avacidaminococcus</taxon>
    </lineage>
</organism>
<gene>
    <name evidence="1" type="ORF">IAB06_02435</name>
</gene>
<sequence length="254" mass="29708">MIDLLTTEITELQTNVLDLIYKIDTDIFHSSKNLERKYLSELGQLECDSFALQYKLLREQRKFEIIKDLLSNKRYLDLEFVEKVLDIDFEEHIRTVQERAQILAETLAEPLPMPLSPEDESELASLYKTILSKLHPSLNPNLTEEQNHLFCMAISGFINKDLPTLNTVIKTCQNYPSPVLSKEYKELLSKVWEDLQKQQDVLSQSFPFSVTKLLVEKSALEERKKEFNAQITYYKNHLQRYEAMTANILNQTKN</sequence>
<proteinExistence type="predicted"/>
<comment type="caution">
    <text evidence="1">The sequence shown here is derived from an EMBL/GenBank/DDBJ whole genome shotgun (WGS) entry which is preliminary data.</text>
</comment>
<name>A0A9D1SKK0_9FIRM</name>
<accession>A0A9D1SKK0</accession>